<dbReference type="PANTHER" id="PTHR40980:SF4">
    <property type="entry name" value="TONB-DEPENDENT RECEPTOR-LIKE BETA-BARREL DOMAIN-CONTAINING PROTEIN"/>
    <property type="match status" value="1"/>
</dbReference>
<evidence type="ECO:0000259" key="1">
    <source>
        <dbReference type="Pfam" id="PF07715"/>
    </source>
</evidence>
<evidence type="ECO:0000313" key="3">
    <source>
        <dbReference type="Proteomes" id="UP000267268"/>
    </source>
</evidence>
<evidence type="ECO:0000313" key="2">
    <source>
        <dbReference type="EMBL" id="AZQ65339.1"/>
    </source>
</evidence>
<dbReference type="PANTHER" id="PTHR40980">
    <property type="entry name" value="PLUG DOMAIN-CONTAINING PROTEIN"/>
    <property type="match status" value="1"/>
</dbReference>
<dbReference type="RefSeq" id="WP_126619960.1">
    <property type="nucleotide sequence ID" value="NZ_CP034563.1"/>
</dbReference>
<dbReference type="AlphaFoldDB" id="A0A3Q9FQ38"/>
<dbReference type="InterPro" id="IPR012910">
    <property type="entry name" value="Plug_dom"/>
</dbReference>
<dbReference type="Proteomes" id="UP000267268">
    <property type="component" value="Chromosome 2"/>
</dbReference>
<accession>A0A3Q9FQ38</accession>
<dbReference type="OrthoDB" id="9768470at2"/>
<protein>
    <recommendedName>
        <fullName evidence="1">TonB-dependent receptor plug domain-containing protein</fullName>
    </recommendedName>
</protein>
<name>A0A3Q9FQ38_9BACT</name>
<proteinExistence type="predicted"/>
<sequence>MSYLNRPIFIFSCLVLFLSTNIVYAQTILDSLDNTSVQPVYKYNAKQLNQKGGVVSTLALQQGSLINSKAQLQYRGLSPRYNAVYIDGILAPSTETSTKAFSFNGLPSGFVNSVNVYTNGTAGITGEFTGAAVDIHTKAKVDKNFTTLSVNLGFLPYTTGQDFYKPQNYGGQQTSLEQA</sequence>
<dbReference type="KEGG" id="fll:EI427_24305"/>
<dbReference type="Pfam" id="PF07715">
    <property type="entry name" value="Plug"/>
    <property type="match status" value="1"/>
</dbReference>
<gene>
    <name evidence="2" type="ORF">EI427_24305</name>
</gene>
<dbReference type="EMBL" id="CP034563">
    <property type="protein sequence ID" value="AZQ65339.1"/>
    <property type="molecule type" value="Genomic_DNA"/>
</dbReference>
<dbReference type="InterPro" id="IPR037066">
    <property type="entry name" value="Plug_dom_sf"/>
</dbReference>
<organism evidence="2 3">
    <name type="scientific">Flammeovirga pectinis</name>
    <dbReference type="NCBI Taxonomy" id="2494373"/>
    <lineage>
        <taxon>Bacteria</taxon>
        <taxon>Pseudomonadati</taxon>
        <taxon>Bacteroidota</taxon>
        <taxon>Cytophagia</taxon>
        <taxon>Cytophagales</taxon>
        <taxon>Flammeovirgaceae</taxon>
        <taxon>Flammeovirga</taxon>
    </lineage>
</organism>
<dbReference type="SUPFAM" id="SSF56935">
    <property type="entry name" value="Porins"/>
    <property type="match status" value="1"/>
</dbReference>
<reference evidence="2 3" key="1">
    <citation type="submission" date="2018-12" db="EMBL/GenBank/DDBJ databases">
        <title>Flammeovirga pectinis sp. nov., isolated from the gut of the Korean scallop, Patinopecten yessoensis.</title>
        <authorList>
            <person name="Bae J.-W."/>
            <person name="Jeong Y.-S."/>
            <person name="Kang W."/>
        </authorList>
    </citation>
    <scope>NUCLEOTIDE SEQUENCE [LARGE SCALE GENOMIC DNA]</scope>
    <source>
        <strain evidence="2 3">L12M1</strain>
    </source>
</reference>
<dbReference type="Gene3D" id="2.170.130.10">
    <property type="entry name" value="TonB-dependent receptor, plug domain"/>
    <property type="match status" value="1"/>
</dbReference>
<feature type="domain" description="TonB-dependent receptor plug" evidence="1">
    <location>
        <begin position="56"/>
        <end position="127"/>
    </location>
</feature>
<keyword evidence="3" id="KW-1185">Reference proteome</keyword>